<dbReference type="Pfam" id="PF15185">
    <property type="entry name" value="BMF"/>
    <property type="match status" value="1"/>
</dbReference>
<dbReference type="Ensembl" id="ENSCCRT00010110936.1">
    <property type="protein sequence ID" value="ENSCCRP00010099979.1"/>
    <property type="gene ID" value="ENSCCRG00010043884.1"/>
</dbReference>
<keyword evidence="3" id="KW-1185">Reference proteome</keyword>
<dbReference type="Proteomes" id="UP000694427">
    <property type="component" value="Unplaced"/>
</dbReference>
<protein>
    <submittedName>
        <fullName evidence="2">BCL2 modifying factor 1</fullName>
    </submittedName>
</protein>
<organism evidence="2 3">
    <name type="scientific">Cyprinus carpio</name>
    <name type="common">Common carp</name>
    <dbReference type="NCBI Taxonomy" id="7962"/>
    <lineage>
        <taxon>Eukaryota</taxon>
        <taxon>Metazoa</taxon>
        <taxon>Chordata</taxon>
        <taxon>Craniata</taxon>
        <taxon>Vertebrata</taxon>
        <taxon>Euteleostomi</taxon>
        <taxon>Actinopterygii</taxon>
        <taxon>Neopterygii</taxon>
        <taxon>Teleostei</taxon>
        <taxon>Ostariophysi</taxon>
        <taxon>Cypriniformes</taxon>
        <taxon>Cyprinidae</taxon>
        <taxon>Cyprininae</taxon>
        <taxon>Cyprinus</taxon>
    </lineage>
</organism>
<dbReference type="GO" id="GO:0010507">
    <property type="term" value="P:negative regulation of autophagy"/>
    <property type="evidence" value="ECO:0007669"/>
    <property type="project" value="TreeGrafter"/>
</dbReference>
<name>A0A8C1P2N8_CYPCA</name>
<sequence>MDEDEDDVHRKGLQHWPSSRVQLKQTETAGRAPVSPSVMLPCRVPTRLFYGSAGLLLLAPPSRSQPPDVVLRQNLRMMEPAARPERSVETLIGQKLQLIGDQFYQEHMMDTQWKKSWSLGAAVIHGRDGNVCMIKTRQNIGATPSMRFMKV</sequence>
<dbReference type="GO" id="GO:0006915">
    <property type="term" value="P:apoptotic process"/>
    <property type="evidence" value="ECO:0007669"/>
    <property type="project" value="InterPro"/>
</dbReference>
<evidence type="ECO:0000313" key="2">
    <source>
        <dbReference type="Ensembl" id="ENSCCRP00010099979.1"/>
    </source>
</evidence>
<dbReference type="GO" id="GO:0016459">
    <property type="term" value="C:myosin complex"/>
    <property type="evidence" value="ECO:0007669"/>
    <property type="project" value="TreeGrafter"/>
</dbReference>
<dbReference type="AlphaFoldDB" id="A0A8C1P2N8"/>
<evidence type="ECO:0000256" key="1">
    <source>
        <dbReference type="SAM" id="MobiDB-lite"/>
    </source>
</evidence>
<evidence type="ECO:0000313" key="3">
    <source>
        <dbReference type="Proteomes" id="UP000694427"/>
    </source>
</evidence>
<dbReference type="PANTHER" id="PTHR32014:SF2">
    <property type="entry name" value="BCL-2-MODIFYING FACTOR"/>
    <property type="match status" value="1"/>
</dbReference>
<reference evidence="2" key="1">
    <citation type="submission" date="2025-08" db="UniProtKB">
        <authorList>
            <consortium name="Ensembl"/>
        </authorList>
    </citation>
    <scope>IDENTIFICATION</scope>
</reference>
<dbReference type="GO" id="GO:0043065">
    <property type="term" value="P:positive regulation of apoptotic process"/>
    <property type="evidence" value="ECO:0007669"/>
    <property type="project" value="TreeGrafter"/>
</dbReference>
<feature type="region of interest" description="Disordered" evidence="1">
    <location>
        <begin position="1"/>
        <end position="31"/>
    </location>
</feature>
<proteinExistence type="predicted"/>
<feature type="compositionally biased region" description="Polar residues" evidence="1">
    <location>
        <begin position="16"/>
        <end position="28"/>
    </location>
</feature>
<dbReference type="InterPro" id="IPR028192">
    <property type="entry name" value="BMF"/>
</dbReference>
<accession>A0A8C1P2N8</accession>
<reference evidence="2" key="2">
    <citation type="submission" date="2025-09" db="UniProtKB">
        <authorList>
            <consortium name="Ensembl"/>
        </authorList>
    </citation>
    <scope>IDENTIFICATION</scope>
</reference>
<dbReference type="PANTHER" id="PTHR32014">
    <property type="entry name" value="BCL-2-MODIFYING FACTOR"/>
    <property type="match status" value="1"/>
</dbReference>